<evidence type="ECO:0000256" key="1">
    <source>
        <dbReference type="ARBA" id="ARBA00022730"/>
    </source>
</evidence>
<dbReference type="PANTHER" id="PTHR33284:SF1">
    <property type="entry name" value="RIBOSOMAL PROTEIN L25_GLN-TRNA SYNTHETASE, ANTI-CODON-BINDING DOMAIN-CONTAINING PROTEIN"/>
    <property type="match status" value="1"/>
</dbReference>
<keyword evidence="1 5" id="KW-0699">rRNA-binding</keyword>
<comment type="caution">
    <text evidence="8">The sequence shown here is derived from an EMBL/GenBank/DDBJ whole genome shotgun (WGS) entry which is preliminary data.</text>
</comment>
<dbReference type="InterPro" id="IPR001021">
    <property type="entry name" value="Ribosomal_bL25_long"/>
</dbReference>
<proteinExistence type="inferred from homology"/>
<dbReference type="GO" id="GO:0006412">
    <property type="term" value="P:translation"/>
    <property type="evidence" value="ECO:0007669"/>
    <property type="project" value="UniProtKB-UniRule"/>
</dbReference>
<accession>A0AA45WRJ4</accession>
<gene>
    <name evidence="5" type="primary">rplY</name>
    <name evidence="5" type="synonym">ctc</name>
    <name evidence="8" type="ORF">SAMN06265361_107145</name>
</gene>
<feature type="domain" description="Large ribosomal subunit protein bL25 L25" evidence="6">
    <location>
        <begin position="8"/>
        <end position="88"/>
    </location>
</feature>
<keyword evidence="9" id="KW-1185">Reference proteome</keyword>
<comment type="similarity">
    <text evidence="5">Belongs to the bacterial ribosomal protein bL25 family. CTC subfamily.</text>
</comment>
<sequence length="195" mass="21261">MSLSIPLNKRETNTRGALNALRKSGRVPGVLYGRGMDPVLISADEGELRKAAETKGLFQASLDGEQYQVMVRDVQVDPIKLRLLHVDLQRVTMNEPITTEIPLVLSGDATGVKNGGVLDQSLRTVEVRALPDRLPSEVTLDVSQLDIGDSITLTDVVLPDGVKLLTDRETPVASILAPVRGEETEETPQQERESE</sequence>
<evidence type="ECO:0000259" key="7">
    <source>
        <dbReference type="Pfam" id="PF14693"/>
    </source>
</evidence>
<organism evidence="8 9">
    <name type="scientific">Laceyella tengchongensis</name>
    <dbReference type="NCBI Taxonomy" id="574699"/>
    <lineage>
        <taxon>Bacteria</taxon>
        <taxon>Bacillati</taxon>
        <taxon>Bacillota</taxon>
        <taxon>Bacilli</taxon>
        <taxon>Bacillales</taxon>
        <taxon>Thermoactinomycetaceae</taxon>
        <taxon>Laceyella</taxon>
    </lineage>
</organism>
<keyword evidence="2 5" id="KW-0694">RNA-binding</keyword>
<protein>
    <recommendedName>
        <fullName evidence="5">Large ribosomal subunit protein bL25</fullName>
    </recommendedName>
    <alternativeName>
        <fullName evidence="5">General stress protein CTC</fullName>
    </alternativeName>
</protein>
<dbReference type="InterPro" id="IPR037121">
    <property type="entry name" value="Ribosomal_bL25_C"/>
</dbReference>
<dbReference type="PANTHER" id="PTHR33284">
    <property type="entry name" value="RIBOSOMAL PROTEIN L25/GLN-TRNA SYNTHETASE, ANTI-CODON-BINDING DOMAIN-CONTAINING PROTEIN"/>
    <property type="match status" value="1"/>
</dbReference>
<evidence type="ECO:0000259" key="6">
    <source>
        <dbReference type="Pfam" id="PF01386"/>
    </source>
</evidence>
<dbReference type="GO" id="GO:0003735">
    <property type="term" value="F:structural constituent of ribosome"/>
    <property type="evidence" value="ECO:0007669"/>
    <property type="project" value="InterPro"/>
</dbReference>
<dbReference type="Pfam" id="PF01386">
    <property type="entry name" value="Ribosomal_L25p"/>
    <property type="match status" value="1"/>
</dbReference>
<dbReference type="EMBL" id="FXTU01000007">
    <property type="protein sequence ID" value="SMP30920.1"/>
    <property type="molecule type" value="Genomic_DNA"/>
</dbReference>
<dbReference type="AlphaFoldDB" id="A0AA45WRJ4"/>
<comment type="function">
    <text evidence="5">This is one of the proteins that binds to the 5S RNA in the ribosome where it forms part of the central protuberance.</text>
</comment>
<dbReference type="InterPro" id="IPR011035">
    <property type="entry name" value="Ribosomal_bL25/Gln-tRNA_synth"/>
</dbReference>
<dbReference type="InterPro" id="IPR020056">
    <property type="entry name" value="Rbsml_bL25/Gln-tRNA_synth_N"/>
</dbReference>
<dbReference type="SUPFAM" id="SSF50715">
    <property type="entry name" value="Ribosomal protein L25-like"/>
    <property type="match status" value="1"/>
</dbReference>
<reference evidence="8" key="1">
    <citation type="submission" date="2017-05" db="EMBL/GenBank/DDBJ databases">
        <authorList>
            <person name="Varghese N."/>
            <person name="Submissions S."/>
        </authorList>
    </citation>
    <scope>NUCLEOTIDE SEQUENCE</scope>
    <source>
        <strain evidence="8">DSM 45262</strain>
    </source>
</reference>
<evidence type="ECO:0000256" key="3">
    <source>
        <dbReference type="ARBA" id="ARBA00022980"/>
    </source>
</evidence>
<dbReference type="InterPro" id="IPR020057">
    <property type="entry name" value="Ribosomal_bL25_b-dom"/>
</dbReference>
<dbReference type="InterPro" id="IPR020930">
    <property type="entry name" value="Ribosomal_uL5_bac-type"/>
</dbReference>
<evidence type="ECO:0000313" key="8">
    <source>
        <dbReference type="EMBL" id="SMP30920.1"/>
    </source>
</evidence>
<dbReference type="HAMAP" id="MF_01334">
    <property type="entry name" value="Ribosomal_bL25_CTC"/>
    <property type="match status" value="1"/>
</dbReference>
<dbReference type="RefSeq" id="WP_284724562.1">
    <property type="nucleotide sequence ID" value="NZ_FXTU01000007.1"/>
</dbReference>
<evidence type="ECO:0000256" key="2">
    <source>
        <dbReference type="ARBA" id="ARBA00022884"/>
    </source>
</evidence>
<dbReference type="Gene3D" id="2.170.120.20">
    <property type="entry name" value="Ribosomal protein L25, beta domain"/>
    <property type="match status" value="1"/>
</dbReference>
<dbReference type="Pfam" id="PF14693">
    <property type="entry name" value="Ribosomal_TL5_C"/>
    <property type="match status" value="1"/>
</dbReference>
<name>A0AA45WRJ4_9BACL</name>
<evidence type="ECO:0000313" key="9">
    <source>
        <dbReference type="Proteomes" id="UP001157946"/>
    </source>
</evidence>
<dbReference type="Gene3D" id="2.40.240.10">
    <property type="entry name" value="Ribosomal Protein L25, Chain P"/>
    <property type="match status" value="1"/>
</dbReference>
<dbReference type="Proteomes" id="UP001157946">
    <property type="component" value="Unassembled WGS sequence"/>
</dbReference>
<dbReference type="NCBIfam" id="TIGR00731">
    <property type="entry name" value="bL25_bact_ctc"/>
    <property type="match status" value="1"/>
</dbReference>
<keyword evidence="3 5" id="KW-0689">Ribosomal protein</keyword>
<dbReference type="GO" id="GO:0008097">
    <property type="term" value="F:5S rRNA binding"/>
    <property type="evidence" value="ECO:0007669"/>
    <property type="project" value="InterPro"/>
</dbReference>
<keyword evidence="4 5" id="KW-0687">Ribonucleoprotein</keyword>
<dbReference type="InterPro" id="IPR029751">
    <property type="entry name" value="Ribosomal_L25_dom"/>
</dbReference>
<dbReference type="CDD" id="cd00495">
    <property type="entry name" value="Ribosomal_L25_TL5_CTC"/>
    <property type="match status" value="1"/>
</dbReference>
<comment type="subunit">
    <text evidence="5">Part of the 50S ribosomal subunit; part of the 5S rRNA/L5/L18/L25 subcomplex. Contacts the 5S rRNA. Binds to the 5S rRNA independently of L5 and L18.</text>
</comment>
<feature type="domain" description="Large ribosomal subunit protein bL25 beta" evidence="7">
    <location>
        <begin position="97"/>
        <end position="178"/>
    </location>
</feature>
<evidence type="ECO:0000256" key="5">
    <source>
        <dbReference type="HAMAP-Rule" id="MF_01334"/>
    </source>
</evidence>
<evidence type="ECO:0000256" key="4">
    <source>
        <dbReference type="ARBA" id="ARBA00023274"/>
    </source>
</evidence>
<dbReference type="GO" id="GO:0022625">
    <property type="term" value="C:cytosolic large ribosomal subunit"/>
    <property type="evidence" value="ECO:0007669"/>
    <property type="project" value="TreeGrafter"/>
</dbReference>